<reference evidence="2 3" key="1">
    <citation type="journal article" date="2006" name="Int. J. Syst. Evol. Microbiol.">
        <title>Chryseobacterium piscium sp. nov., isolated from fish of the South Atlantic Ocean off South Africa.</title>
        <authorList>
            <person name="de Beer H."/>
            <person name="Hugo C.J."/>
            <person name="Jooste P.J."/>
            <person name="Vancanneyt M."/>
            <person name="Coenye T."/>
            <person name="Vandamme P."/>
        </authorList>
    </citation>
    <scope>NUCLEOTIDE SEQUENCE [LARGE SCALE GENOMIC DNA]</scope>
    <source>
        <strain evidence="2 3">CCUG 51923</strain>
    </source>
</reference>
<name>A0A3D9BTX6_9FLAO</name>
<dbReference type="Proteomes" id="UP000256512">
    <property type="component" value="Unassembled WGS sequence"/>
</dbReference>
<evidence type="ECO:0000313" key="2">
    <source>
        <dbReference type="EMBL" id="REC56975.1"/>
    </source>
</evidence>
<accession>A0A3D9BTX6</accession>
<evidence type="ECO:0008006" key="4">
    <source>
        <dbReference type="Google" id="ProtNLM"/>
    </source>
</evidence>
<feature type="region of interest" description="Disordered" evidence="1">
    <location>
        <begin position="64"/>
        <end position="92"/>
    </location>
</feature>
<protein>
    <recommendedName>
        <fullName evidence="4">DUF4355 domain-containing protein</fullName>
    </recommendedName>
</protein>
<dbReference type="AlphaFoldDB" id="A0A3D9BTX6"/>
<keyword evidence="3" id="KW-1185">Reference proteome</keyword>
<feature type="region of interest" description="Disordered" evidence="1">
    <location>
        <begin position="171"/>
        <end position="190"/>
    </location>
</feature>
<feature type="compositionally biased region" description="Basic and acidic residues" evidence="1">
    <location>
        <begin position="81"/>
        <end position="90"/>
    </location>
</feature>
<dbReference type="EMBL" id="QNVS01000003">
    <property type="protein sequence ID" value="REC56975.1"/>
    <property type="molecule type" value="Genomic_DNA"/>
</dbReference>
<gene>
    <name evidence="2" type="ORF">DRF62_02115</name>
</gene>
<comment type="caution">
    <text evidence="2">The sequence shown here is derived from an EMBL/GenBank/DDBJ whole genome shotgun (WGS) entry which is preliminary data.</text>
</comment>
<proteinExistence type="predicted"/>
<organism evidence="2 3">
    <name type="scientific">Chryseobacterium piscium</name>
    <dbReference type="NCBI Taxonomy" id="333702"/>
    <lineage>
        <taxon>Bacteria</taxon>
        <taxon>Pseudomonadati</taxon>
        <taxon>Bacteroidota</taxon>
        <taxon>Flavobacteriia</taxon>
        <taxon>Flavobacteriales</taxon>
        <taxon>Weeksellaceae</taxon>
        <taxon>Chryseobacterium group</taxon>
        <taxon>Chryseobacterium</taxon>
    </lineage>
</organism>
<evidence type="ECO:0000256" key="1">
    <source>
        <dbReference type="SAM" id="MobiDB-lite"/>
    </source>
</evidence>
<dbReference type="RefSeq" id="WP_115948874.1">
    <property type="nucleotide sequence ID" value="NZ_QNVS01000003.1"/>
</dbReference>
<sequence length="202" mass="21862">MINPIVKKHFLKNGLSEKALQGLSDSITGSLGENATDEEITAQCVVFEPLAKTFQSEIDARVTAATKKKEQGGNSGEGAADEPKPEEGKTTDPMLLAIQKLTETVQGLKTEKAVETNNQKVVAGLKALKMTDKEIDSVMLGRSFENDEGIEEFVTKQGEFYSEILQNRTEADAGDGYKPASSVGNQTEAQKKADIEAFNKSF</sequence>
<evidence type="ECO:0000313" key="3">
    <source>
        <dbReference type="Proteomes" id="UP000256512"/>
    </source>
</evidence>